<reference evidence="2 3" key="1">
    <citation type="journal article" date="2010" name="Science">
        <title>Genomic analysis of organismal complexity in the multicellular green alga Volvox carteri.</title>
        <authorList>
            <person name="Prochnik S.E."/>
            <person name="Umen J."/>
            <person name="Nedelcu A.M."/>
            <person name="Hallmann A."/>
            <person name="Miller S.M."/>
            <person name="Nishii I."/>
            <person name="Ferris P."/>
            <person name="Kuo A."/>
            <person name="Mitros T."/>
            <person name="Fritz-Laylin L.K."/>
            <person name="Hellsten U."/>
            <person name="Chapman J."/>
            <person name="Simakov O."/>
            <person name="Rensing S.A."/>
            <person name="Terry A."/>
            <person name="Pangilinan J."/>
            <person name="Kapitonov V."/>
            <person name="Jurka J."/>
            <person name="Salamov A."/>
            <person name="Shapiro H."/>
            <person name="Schmutz J."/>
            <person name="Grimwood J."/>
            <person name="Lindquist E."/>
            <person name="Lucas S."/>
            <person name="Grigoriev I.V."/>
            <person name="Schmitt R."/>
            <person name="Kirk D."/>
            <person name="Rokhsar D.S."/>
        </authorList>
    </citation>
    <scope>NUCLEOTIDE SEQUENCE [LARGE SCALE GENOMIC DNA]</scope>
    <source>
        <strain evidence="3">f. Nagariensis / Eve</strain>
    </source>
</reference>
<organism evidence="3">
    <name type="scientific">Volvox carteri f. nagariensis</name>
    <dbReference type="NCBI Taxonomy" id="3068"/>
    <lineage>
        <taxon>Eukaryota</taxon>
        <taxon>Viridiplantae</taxon>
        <taxon>Chlorophyta</taxon>
        <taxon>core chlorophytes</taxon>
        <taxon>Chlorophyceae</taxon>
        <taxon>CS clade</taxon>
        <taxon>Chlamydomonadales</taxon>
        <taxon>Volvocaceae</taxon>
        <taxon>Volvox</taxon>
    </lineage>
</organism>
<dbReference type="RefSeq" id="XP_002946639.1">
    <property type="nucleotide sequence ID" value="XM_002946593.1"/>
</dbReference>
<dbReference type="GeneID" id="9617464"/>
<gene>
    <name evidence="2" type="ORF">VOLCADRAFT_86794</name>
</gene>
<evidence type="ECO:0000256" key="1">
    <source>
        <dbReference type="SAM" id="MobiDB-lite"/>
    </source>
</evidence>
<evidence type="ECO:0000313" key="3">
    <source>
        <dbReference type="Proteomes" id="UP000001058"/>
    </source>
</evidence>
<feature type="compositionally biased region" description="Low complexity" evidence="1">
    <location>
        <begin position="142"/>
        <end position="152"/>
    </location>
</feature>
<feature type="region of interest" description="Disordered" evidence="1">
    <location>
        <begin position="86"/>
        <end position="157"/>
    </location>
</feature>
<sequence length="182" mass="19575">MDIAARAGPFRGWWDQASSSSATPPQGRSGKASVKEAGINDDQVLCRTHEHFGILFTMSITMSNLIVHETRHREVRCDQCGVCPRSFSRPRKPSGSPVRGASAAEDRPNDKTYTFPSVNKRSEHISNQGNISPGTSDEREPTTATPSTSAPAVIPLTTPPCCASRLPDFPPQCAFKDPPAAG</sequence>
<dbReference type="AlphaFoldDB" id="D8TJM0"/>
<feature type="compositionally biased region" description="Polar residues" evidence="1">
    <location>
        <begin position="16"/>
        <end position="26"/>
    </location>
</feature>
<evidence type="ECO:0000313" key="2">
    <source>
        <dbReference type="EMBL" id="EFJ52566.1"/>
    </source>
</evidence>
<dbReference type="KEGG" id="vcn:VOLCADRAFT_86794"/>
<accession>D8TJM0</accession>
<proteinExistence type="predicted"/>
<feature type="compositionally biased region" description="Polar residues" evidence="1">
    <location>
        <begin position="111"/>
        <end position="135"/>
    </location>
</feature>
<keyword evidence="3" id="KW-1185">Reference proteome</keyword>
<protein>
    <submittedName>
        <fullName evidence="2">Uncharacterized protein</fullName>
    </submittedName>
</protein>
<name>D8TJM0_VOLCA</name>
<dbReference type="InParanoid" id="D8TJM0"/>
<dbReference type="Proteomes" id="UP000001058">
    <property type="component" value="Unassembled WGS sequence"/>
</dbReference>
<feature type="region of interest" description="Disordered" evidence="1">
    <location>
        <begin position="14"/>
        <end position="35"/>
    </location>
</feature>
<dbReference type="EMBL" id="GL378324">
    <property type="protein sequence ID" value="EFJ52566.1"/>
    <property type="molecule type" value="Genomic_DNA"/>
</dbReference>